<keyword evidence="6" id="KW-0800">Toxin</keyword>
<sequence>MTTMSADTAPLVVVDTNVLLAATDRSRSQHDAAIRFLNEDARRLAVSPQIVREYLAVTSRPVAVNGLGLSGEDAVGNIEQFLEGMEMLAEGPGTTRSLMDLIVAGPTVGKQVHDANVVAVALAHRAVAIVTDNTRHFARFAQLVVIEEIDGTVVTA</sequence>
<evidence type="ECO:0000256" key="5">
    <source>
        <dbReference type="ARBA" id="ARBA00022842"/>
    </source>
</evidence>
<dbReference type="EC" id="3.1.-.-" evidence="6"/>
<evidence type="ECO:0000256" key="6">
    <source>
        <dbReference type="HAMAP-Rule" id="MF_00265"/>
    </source>
</evidence>
<dbReference type="InterPro" id="IPR029060">
    <property type="entry name" value="PIN-like_dom_sf"/>
</dbReference>
<organism evidence="8 9">
    <name type="scientific">Nocardioides psychrotolerans</name>
    <dbReference type="NCBI Taxonomy" id="1005945"/>
    <lineage>
        <taxon>Bacteria</taxon>
        <taxon>Bacillati</taxon>
        <taxon>Actinomycetota</taxon>
        <taxon>Actinomycetes</taxon>
        <taxon>Propionibacteriales</taxon>
        <taxon>Nocardioidaceae</taxon>
        <taxon>Nocardioides</taxon>
    </lineage>
</organism>
<dbReference type="EMBL" id="FOQG01000036">
    <property type="protein sequence ID" value="SFJ48988.1"/>
    <property type="molecule type" value="Genomic_DNA"/>
</dbReference>
<evidence type="ECO:0000256" key="2">
    <source>
        <dbReference type="ARBA" id="ARBA00022722"/>
    </source>
</evidence>
<evidence type="ECO:0000256" key="3">
    <source>
        <dbReference type="ARBA" id="ARBA00022723"/>
    </source>
</evidence>
<comment type="cofactor">
    <cofactor evidence="6">
        <name>Mg(2+)</name>
        <dbReference type="ChEBI" id="CHEBI:18420"/>
    </cofactor>
</comment>
<dbReference type="AlphaFoldDB" id="A0A1I3RRP8"/>
<comment type="similarity">
    <text evidence="6">Belongs to the PINc/VapC protein family.</text>
</comment>
<keyword evidence="2 6" id="KW-0540">Nuclease</keyword>
<reference evidence="8 9" key="1">
    <citation type="submission" date="2016-10" db="EMBL/GenBank/DDBJ databases">
        <authorList>
            <person name="de Groot N.N."/>
        </authorList>
    </citation>
    <scope>NUCLEOTIDE SEQUENCE [LARGE SCALE GENOMIC DNA]</scope>
    <source>
        <strain evidence="8 9">CGMCC 1.11156</strain>
    </source>
</reference>
<dbReference type="HAMAP" id="MF_00265">
    <property type="entry name" value="VapC_Nob1"/>
    <property type="match status" value="1"/>
</dbReference>
<evidence type="ECO:0000313" key="8">
    <source>
        <dbReference type="EMBL" id="SFJ48988.1"/>
    </source>
</evidence>
<dbReference type="Gene3D" id="3.40.50.1010">
    <property type="entry name" value="5'-nuclease"/>
    <property type="match status" value="1"/>
</dbReference>
<dbReference type="InterPro" id="IPR022907">
    <property type="entry name" value="VapC_family"/>
</dbReference>
<name>A0A1I3RRP8_9ACTN</name>
<dbReference type="Pfam" id="PF01850">
    <property type="entry name" value="PIN"/>
    <property type="match status" value="1"/>
</dbReference>
<feature type="domain" description="PIN" evidence="7">
    <location>
        <begin position="12"/>
        <end position="141"/>
    </location>
</feature>
<accession>A0A1I3RRP8</accession>
<keyword evidence="4 6" id="KW-0378">Hydrolase</keyword>
<dbReference type="OrthoDB" id="7062868at2"/>
<dbReference type="GO" id="GO:0016787">
    <property type="term" value="F:hydrolase activity"/>
    <property type="evidence" value="ECO:0007669"/>
    <property type="project" value="UniProtKB-KW"/>
</dbReference>
<dbReference type="GO" id="GO:0000287">
    <property type="term" value="F:magnesium ion binding"/>
    <property type="evidence" value="ECO:0007669"/>
    <property type="project" value="UniProtKB-UniRule"/>
</dbReference>
<keyword evidence="5 6" id="KW-0460">Magnesium</keyword>
<proteinExistence type="inferred from homology"/>
<dbReference type="SUPFAM" id="SSF88723">
    <property type="entry name" value="PIN domain-like"/>
    <property type="match status" value="1"/>
</dbReference>
<comment type="function">
    <text evidence="6">Toxic component of a toxin-antitoxin (TA) system. An RNase.</text>
</comment>
<evidence type="ECO:0000256" key="1">
    <source>
        <dbReference type="ARBA" id="ARBA00022649"/>
    </source>
</evidence>
<dbReference type="Proteomes" id="UP000198649">
    <property type="component" value="Unassembled WGS sequence"/>
</dbReference>
<dbReference type="GO" id="GO:0090729">
    <property type="term" value="F:toxin activity"/>
    <property type="evidence" value="ECO:0007669"/>
    <property type="project" value="UniProtKB-KW"/>
</dbReference>
<feature type="binding site" evidence="6">
    <location>
        <position position="114"/>
    </location>
    <ligand>
        <name>Mg(2+)</name>
        <dbReference type="ChEBI" id="CHEBI:18420"/>
    </ligand>
</feature>
<evidence type="ECO:0000256" key="4">
    <source>
        <dbReference type="ARBA" id="ARBA00022801"/>
    </source>
</evidence>
<evidence type="ECO:0000259" key="7">
    <source>
        <dbReference type="Pfam" id="PF01850"/>
    </source>
</evidence>
<dbReference type="InterPro" id="IPR002716">
    <property type="entry name" value="PIN_dom"/>
</dbReference>
<gene>
    <name evidence="6" type="primary">vapC</name>
    <name evidence="8" type="ORF">SAMN05216561_1368</name>
</gene>
<dbReference type="GO" id="GO:0004540">
    <property type="term" value="F:RNA nuclease activity"/>
    <property type="evidence" value="ECO:0007669"/>
    <property type="project" value="InterPro"/>
</dbReference>
<keyword evidence="3 6" id="KW-0479">Metal-binding</keyword>
<feature type="binding site" evidence="6">
    <location>
        <position position="15"/>
    </location>
    <ligand>
        <name>Mg(2+)</name>
        <dbReference type="ChEBI" id="CHEBI:18420"/>
    </ligand>
</feature>
<protein>
    <recommendedName>
        <fullName evidence="6">Ribonuclease VapC</fullName>
        <shortName evidence="6">RNase VapC</shortName>
        <ecNumber evidence="6">3.1.-.-</ecNumber>
    </recommendedName>
    <alternativeName>
        <fullName evidence="6">Toxin VapC</fullName>
    </alternativeName>
</protein>
<keyword evidence="1 6" id="KW-1277">Toxin-antitoxin system</keyword>
<keyword evidence="9" id="KW-1185">Reference proteome</keyword>
<evidence type="ECO:0000313" key="9">
    <source>
        <dbReference type="Proteomes" id="UP000198649"/>
    </source>
</evidence>